<comment type="subcellular location">
    <subcellularLocation>
        <location evidence="1">Cell projection</location>
    </subcellularLocation>
    <subcellularLocation>
        <location evidence="2">Membrane</location>
        <topology evidence="2">Single-pass type I membrane protein</topology>
    </subcellularLocation>
</comment>
<dbReference type="InterPro" id="IPR013783">
    <property type="entry name" value="Ig-like_fold"/>
</dbReference>
<dbReference type="AlphaFoldDB" id="A0A6P3VJM6"/>
<dbReference type="SUPFAM" id="SSF48726">
    <property type="entry name" value="Immunoglobulin"/>
    <property type="match status" value="1"/>
</dbReference>
<reference evidence="13" key="1">
    <citation type="submission" date="2025-08" db="UniProtKB">
        <authorList>
            <consortium name="RefSeq"/>
        </authorList>
    </citation>
    <scope>IDENTIFICATION</scope>
</reference>
<dbReference type="Proteomes" id="UP000515152">
    <property type="component" value="Chromosome 11"/>
</dbReference>
<dbReference type="KEGG" id="char:105891949"/>
<evidence type="ECO:0000256" key="7">
    <source>
        <dbReference type="ARBA" id="ARBA00023319"/>
    </source>
</evidence>
<evidence type="ECO:0000256" key="6">
    <source>
        <dbReference type="ARBA" id="ARBA00023273"/>
    </source>
</evidence>
<keyword evidence="3 9" id="KW-0812">Transmembrane</keyword>
<keyword evidence="7" id="KW-0393">Immunoglobulin domain</keyword>
<feature type="compositionally biased region" description="Polar residues" evidence="8">
    <location>
        <begin position="296"/>
        <end position="308"/>
    </location>
</feature>
<evidence type="ECO:0000256" key="4">
    <source>
        <dbReference type="ARBA" id="ARBA00022989"/>
    </source>
</evidence>
<keyword evidence="10" id="KW-0732">Signal</keyword>
<dbReference type="PROSITE" id="PS00290">
    <property type="entry name" value="IG_MHC"/>
    <property type="match status" value="1"/>
</dbReference>
<evidence type="ECO:0000256" key="1">
    <source>
        <dbReference type="ARBA" id="ARBA00004316"/>
    </source>
</evidence>
<keyword evidence="9" id="KW-0472">Membrane</keyword>
<accession>A0A6P3VJM6</accession>
<dbReference type="PROSITE" id="PS50835">
    <property type="entry name" value="IG_LIKE"/>
    <property type="match status" value="1"/>
</dbReference>
<dbReference type="InterPro" id="IPR036179">
    <property type="entry name" value="Ig-like_dom_sf"/>
</dbReference>
<evidence type="ECO:0000256" key="10">
    <source>
        <dbReference type="SAM" id="SignalP"/>
    </source>
</evidence>
<evidence type="ECO:0000256" key="5">
    <source>
        <dbReference type="ARBA" id="ARBA00023180"/>
    </source>
</evidence>
<evidence type="ECO:0000259" key="11">
    <source>
        <dbReference type="PROSITE" id="PS50835"/>
    </source>
</evidence>
<dbReference type="InterPro" id="IPR007110">
    <property type="entry name" value="Ig-like_dom"/>
</dbReference>
<evidence type="ECO:0000313" key="12">
    <source>
        <dbReference type="Proteomes" id="UP000515152"/>
    </source>
</evidence>
<dbReference type="RefSeq" id="XP_012673612.1">
    <property type="nucleotide sequence ID" value="XM_012818158.3"/>
</dbReference>
<evidence type="ECO:0000256" key="8">
    <source>
        <dbReference type="SAM" id="MobiDB-lite"/>
    </source>
</evidence>
<feature type="chain" id="PRO_5027604887" evidence="10">
    <location>
        <begin position="21"/>
        <end position="308"/>
    </location>
</feature>
<name>A0A6P3VJM6_CLUHA</name>
<dbReference type="InterPro" id="IPR051116">
    <property type="entry name" value="Surface_Rcpt/Adhesion_Mol"/>
</dbReference>
<dbReference type="SMART" id="SM00408">
    <property type="entry name" value="IGc2"/>
    <property type="match status" value="1"/>
</dbReference>
<keyword evidence="5" id="KW-0325">Glycoprotein</keyword>
<dbReference type="SMART" id="SM00409">
    <property type="entry name" value="IG"/>
    <property type="match status" value="2"/>
</dbReference>
<evidence type="ECO:0000256" key="3">
    <source>
        <dbReference type="ARBA" id="ARBA00022692"/>
    </source>
</evidence>
<feature type="signal peptide" evidence="10">
    <location>
        <begin position="1"/>
        <end position="20"/>
    </location>
</feature>
<dbReference type="InterPro" id="IPR003006">
    <property type="entry name" value="Ig/MHC_CS"/>
</dbReference>
<dbReference type="PANTHER" id="PTHR11973">
    <property type="entry name" value="CELL SURFACE GLYCOPROTEIN MUC18-RELATED"/>
    <property type="match status" value="1"/>
</dbReference>
<feature type="transmembrane region" description="Helical" evidence="9">
    <location>
        <begin position="245"/>
        <end position="268"/>
    </location>
</feature>
<dbReference type="InterPro" id="IPR003598">
    <property type="entry name" value="Ig_sub2"/>
</dbReference>
<dbReference type="GeneID" id="105891949"/>
<protein>
    <submittedName>
        <fullName evidence="13">Basal cell adhesion molecule</fullName>
    </submittedName>
</protein>
<dbReference type="Pfam" id="PF13927">
    <property type="entry name" value="Ig_3"/>
    <property type="match status" value="1"/>
</dbReference>
<sequence length="308" mass="34646">MKGILFLTAVVLIHAQINHASLIVKGPPKPIVAGDKVTLECYDSDSAANMSQVHFERSSKFSQGWYRLEMERSYLGRLCSYRYFELTLEDDRLLLTTYGIPTYMEGLYRCVSDDDALGSDNSSTPLSVTVHYMHDLSFTRESHNGYYNRFFNSMQDLRVPLGSDVEVNCSATASETPEYFWQKEGSDWILPSKTLTLREVTPQDEGTYTCTAQHPSVESLRRSRSFTLTVLAEDACWYESTDGRITLTAAGAGMVLLVLVVFMTAFLCRRAKMRQTKGPIDDHSQTKPIYKGSMESLPSTTGDNQPLV</sequence>
<keyword evidence="4 9" id="KW-1133">Transmembrane helix</keyword>
<dbReference type="GO" id="GO:0007155">
    <property type="term" value="P:cell adhesion"/>
    <property type="evidence" value="ECO:0007669"/>
    <property type="project" value="TreeGrafter"/>
</dbReference>
<dbReference type="GO" id="GO:0005886">
    <property type="term" value="C:plasma membrane"/>
    <property type="evidence" value="ECO:0007669"/>
    <property type="project" value="TreeGrafter"/>
</dbReference>
<dbReference type="CDD" id="cd00096">
    <property type="entry name" value="Ig"/>
    <property type="match status" value="1"/>
</dbReference>
<feature type="domain" description="Ig-like" evidence="11">
    <location>
        <begin position="125"/>
        <end position="227"/>
    </location>
</feature>
<keyword evidence="12" id="KW-1185">Reference proteome</keyword>
<keyword evidence="6" id="KW-0966">Cell projection</keyword>
<dbReference type="InterPro" id="IPR003599">
    <property type="entry name" value="Ig_sub"/>
</dbReference>
<organism evidence="12 13">
    <name type="scientific">Clupea harengus</name>
    <name type="common">Atlantic herring</name>
    <dbReference type="NCBI Taxonomy" id="7950"/>
    <lineage>
        <taxon>Eukaryota</taxon>
        <taxon>Metazoa</taxon>
        <taxon>Chordata</taxon>
        <taxon>Craniata</taxon>
        <taxon>Vertebrata</taxon>
        <taxon>Euteleostomi</taxon>
        <taxon>Actinopterygii</taxon>
        <taxon>Neopterygii</taxon>
        <taxon>Teleostei</taxon>
        <taxon>Clupei</taxon>
        <taxon>Clupeiformes</taxon>
        <taxon>Clupeoidei</taxon>
        <taxon>Clupeidae</taxon>
        <taxon>Clupea</taxon>
    </lineage>
</organism>
<evidence type="ECO:0000256" key="9">
    <source>
        <dbReference type="SAM" id="Phobius"/>
    </source>
</evidence>
<evidence type="ECO:0000313" key="13">
    <source>
        <dbReference type="RefSeq" id="XP_012673612.1"/>
    </source>
</evidence>
<dbReference type="PANTHER" id="PTHR11973:SF23">
    <property type="entry name" value="C-ANSWER"/>
    <property type="match status" value="1"/>
</dbReference>
<evidence type="ECO:0000256" key="2">
    <source>
        <dbReference type="ARBA" id="ARBA00004479"/>
    </source>
</evidence>
<proteinExistence type="predicted"/>
<dbReference type="GO" id="GO:0042995">
    <property type="term" value="C:cell projection"/>
    <property type="evidence" value="ECO:0007669"/>
    <property type="project" value="UniProtKB-SubCell"/>
</dbReference>
<dbReference type="Gene3D" id="2.60.40.10">
    <property type="entry name" value="Immunoglobulins"/>
    <property type="match status" value="1"/>
</dbReference>
<gene>
    <name evidence="13" type="primary">si:ch211-79k12.1</name>
</gene>
<feature type="region of interest" description="Disordered" evidence="8">
    <location>
        <begin position="277"/>
        <end position="308"/>
    </location>
</feature>
<dbReference type="OrthoDB" id="10012075at2759"/>